<dbReference type="PANTHER" id="PTHR11575:SF24">
    <property type="entry name" value="5'-NUCLEOTIDASE"/>
    <property type="match status" value="1"/>
</dbReference>
<protein>
    <recommendedName>
        <fullName evidence="4">5'-nucleotidase, C-terminal domain</fullName>
    </recommendedName>
</protein>
<dbReference type="Proteomes" id="UP001596368">
    <property type="component" value="Unassembled WGS sequence"/>
</dbReference>
<evidence type="ECO:0000313" key="3">
    <source>
        <dbReference type="Proteomes" id="UP001596368"/>
    </source>
</evidence>
<dbReference type="AlphaFoldDB" id="A0ABD5XR86"/>
<keyword evidence="3" id="KW-1185">Reference proteome</keyword>
<feature type="region of interest" description="Disordered" evidence="1">
    <location>
        <begin position="1"/>
        <end position="41"/>
    </location>
</feature>
<dbReference type="SUPFAM" id="SSF56300">
    <property type="entry name" value="Metallo-dependent phosphatases"/>
    <property type="match status" value="1"/>
</dbReference>
<proteinExistence type="predicted"/>
<dbReference type="InterPro" id="IPR029052">
    <property type="entry name" value="Metallo-depent_PP-like"/>
</dbReference>
<feature type="region of interest" description="Disordered" evidence="1">
    <location>
        <begin position="163"/>
        <end position="204"/>
    </location>
</feature>
<evidence type="ECO:0000313" key="2">
    <source>
        <dbReference type="EMBL" id="MFC7135580.1"/>
    </source>
</evidence>
<accession>A0ABD5XR86</accession>
<comment type="caution">
    <text evidence="2">The sequence shown here is derived from an EMBL/GenBank/DDBJ whole genome shotgun (WGS) entry which is preliminary data.</text>
</comment>
<organism evidence="2 3">
    <name type="scientific">Halobaculum litoreum</name>
    <dbReference type="NCBI Taxonomy" id="3031998"/>
    <lineage>
        <taxon>Archaea</taxon>
        <taxon>Methanobacteriati</taxon>
        <taxon>Methanobacteriota</taxon>
        <taxon>Stenosarchaea group</taxon>
        <taxon>Halobacteria</taxon>
        <taxon>Halobacteriales</taxon>
        <taxon>Haloferacaceae</taxon>
        <taxon>Halobaculum</taxon>
    </lineage>
</organism>
<dbReference type="InterPro" id="IPR006179">
    <property type="entry name" value="5_nucleotidase/apyrase"/>
</dbReference>
<evidence type="ECO:0008006" key="4">
    <source>
        <dbReference type="Google" id="ProtNLM"/>
    </source>
</evidence>
<dbReference type="PANTHER" id="PTHR11575">
    <property type="entry name" value="5'-NUCLEOTIDASE-RELATED"/>
    <property type="match status" value="1"/>
</dbReference>
<evidence type="ECO:0000256" key="1">
    <source>
        <dbReference type="SAM" id="MobiDB-lite"/>
    </source>
</evidence>
<feature type="compositionally biased region" description="Basic and acidic residues" evidence="1">
    <location>
        <begin position="1"/>
        <end position="13"/>
    </location>
</feature>
<feature type="compositionally biased region" description="Low complexity" evidence="1">
    <location>
        <begin position="177"/>
        <end position="188"/>
    </location>
</feature>
<name>A0ABD5XR86_9EURY</name>
<dbReference type="Gene3D" id="3.60.21.10">
    <property type="match status" value="1"/>
</dbReference>
<feature type="compositionally biased region" description="Basic residues" evidence="1">
    <location>
        <begin position="14"/>
        <end position="24"/>
    </location>
</feature>
<dbReference type="EMBL" id="JBHSZG010000001">
    <property type="protein sequence ID" value="MFC7135580.1"/>
    <property type="molecule type" value="Genomic_DNA"/>
</dbReference>
<sequence>MAVPGRRVEPDRSGRRRDRQPRVRLRADAITDAESGGGVTNDSRFPWLATNLVDADTGEAFAGTESARVVDRGGVRVGLIGLVDDGATFGKTNIDFEGEGLRVEDYTETGPAEAKRLREEEDVDVVVALAHTGVPDAEALAEADTDDAIDVVVAGDDEIVYPPEATSGTVVTEGRPARTTSANSASPSTPTPAPSPASTATCSR</sequence>
<gene>
    <name evidence="2" type="ORF">ACFQRB_01035</name>
</gene>
<reference evidence="2 3" key="1">
    <citation type="journal article" date="2019" name="Int. J. Syst. Evol. Microbiol.">
        <title>The Global Catalogue of Microorganisms (GCM) 10K type strain sequencing project: providing services to taxonomists for standard genome sequencing and annotation.</title>
        <authorList>
            <consortium name="The Broad Institute Genomics Platform"/>
            <consortium name="The Broad Institute Genome Sequencing Center for Infectious Disease"/>
            <person name="Wu L."/>
            <person name="Ma J."/>
        </authorList>
    </citation>
    <scope>NUCLEOTIDE SEQUENCE [LARGE SCALE GENOMIC DNA]</scope>
    <source>
        <strain evidence="2 3">DT92</strain>
    </source>
</reference>